<proteinExistence type="predicted"/>
<dbReference type="EMBL" id="LAZR01000121">
    <property type="protein sequence ID" value="KKN89211.1"/>
    <property type="molecule type" value="Genomic_DNA"/>
</dbReference>
<evidence type="ECO:0000313" key="2">
    <source>
        <dbReference type="EMBL" id="KKN89211.1"/>
    </source>
</evidence>
<feature type="transmembrane region" description="Helical" evidence="1">
    <location>
        <begin position="7"/>
        <end position="26"/>
    </location>
</feature>
<gene>
    <name evidence="2" type="ORF">LCGC14_0240270</name>
</gene>
<evidence type="ECO:0000256" key="1">
    <source>
        <dbReference type="SAM" id="Phobius"/>
    </source>
</evidence>
<name>A0A0F9WSF7_9ZZZZ</name>
<keyword evidence="1" id="KW-0812">Transmembrane</keyword>
<evidence type="ECO:0008006" key="3">
    <source>
        <dbReference type="Google" id="ProtNLM"/>
    </source>
</evidence>
<keyword evidence="1" id="KW-0472">Membrane</keyword>
<accession>A0A0F9WSF7</accession>
<comment type="caution">
    <text evidence="2">The sequence shown here is derived from an EMBL/GenBank/DDBJ whole genome shotgun (WGS) entry which is preliminary data.</text>
</comment>
<protein>
    <recommendedName>
        <fullName evidence="3">DUF4340 domain-containing protein</fullName>
    </recommendedName>
</protein>
<organism evidence="2">
    <name type="scientific">marine sediment metagenome</name>
    <dbReference type="NCBI Taxonomy" id="412755"/>
    <lineage>
        <taxon>unclassified sequences</taxon>
        <taxon>metagenomes</taxon>
        <taxon>ecological metagenomes</taxon>
    </lineage>
</organism>
<sequence>MRLGRKGWNNVIIFSMLIMIFFLNGWHKQFLGGDDKPALQAVLPEQSFVLTLQFVDQKIERIGTSWRTTPLQKDIPLVWQASEQQLSDLINQWQSAQLMGVNESVVFNPNAPLYVATFELAGENLPWVYLLYKGDGQYYLLEKSSQRILALDLKTAQQLFPSFDFSQSESN</sequence>
<keyword evidence="1" id="KW-1133">Transmembrane helix</keyword>
<dbReference type="AlphaFoldDB" id="A0A0F9WSF7"/>
<reference evidence="2" key="1">
    <citation type="journal article" date="2015" name="Nature">
        <title>Complex archaea that bridge the gap between prokaryotes and eukaryotes.</title>
        <authorList>
            <person name="Spang A."/>
            <person name="Saw J.H."/>
            <person name="Jorgensen S.L."/>
            <person name="Zaremba-Niedzwiedzka K."/>
            <person name="Martijn J."/>
            <person name="Lind A.E."/>
            <person name="van Eijk R."/>
            <person name="Schleper C."/>
            <person name="Guy L."/>
            <person name="Ettema T.J."/>
        </authorList>
    </citation>
    <scope>NUCLEOTIDE SEQUENCE</scope>
</reference>